<evidence type="ECO:0000256" key="2">
    <source>
        <dbReference type="PROSITE-ProRule" id="PRU00335"/>
    </source>
</evidence>
<dbReference type="PANTHER" id="PTHR30055">
    <property type="entry name" value="HTH-TYPE TRANSCRIPTIONAL REGULATOR RUTR"/>
    <property type="match status" value="1"/>
</dbReference>
<protein>
    <submittedName>
        <fullName evidence="4">DNA-binding transcriptional regulator</fullName>
    </submittedName>
</protein>
<organism evidence="4 5">
    <name type="scientific">Actinokineospora fastidiosa</name>
    <dbReference type="NCBI Taxonomy" id="1816"/>
    <lineage>
        <taxon>Bacteria</taxon>
        <taxon>Bacillati</taxon>
        <taxon>Actinomycetota</taxon>
        <taxon>Actinomycetes</taxon>
        <taxon>Pseudonocardiales</taxon>
        <taxon>Pseudonocardiaceae</taxon>
        <taxon>Actinokineospora</taxon>
    </lineage>
</organism>
<accession>A0A918GRJ2</accession>
<dbReference type="Proteomes" id="UP000660680">
    <property type="component" value="Unassembled WGS sequence"/>
</dbReference>
<dbReference type="EMBL" id="BMRB01000009">
    <property type="protein sequence ID" value="GGS57196.1"/>
    <property type="molecule type" value="Genomic_DNA"/>
</dbReference>
<dbReference type="Pfam" id="PF00440">
    <property type="entry name" value="TetR_N"/>
    <property type="match status" value="1"/>
</dbReference>
<dbReference type="GO" id="GO:0000976">
    <property type="term" value="F:transcription cis-regulatory region binding"/>
    <property type="evidence" value="ECO:0007669"/>
    <property type="project" value="TreeGrafter"/>
</dbReference>
<dbReference type="Gene3D" id="1.10.357.10">
    <property type="entry name" value="Tetracycline Repressor, domain 2"/>
    <property type="match status" value="1"/>
</dbReference>
<evidence type="ECO:0000313" key="4">
    <source>
        <dbReference type="EMBL" id="GGS57196.1"/>
    </source>
</evidence>
<dbReference type="PANTHER" id="PTHR30055:SF231">
    <property type="entry name" value="TRANSCRIPTIONAL REGULATORY PROTEIN (PROBABLY DEOR-FAMILY)-RELATED"/>
    <property type="match status" value="1"/>
</dbReference>
<dbReference type="PRINTS" id="PR00455">
    <property type="entry name" value="HTHTETR"/>
</dbReference>
<dbReference type="SUPFAM" id="SSF46689">
    <property type="entry name" value="Homeodomain-like"/>
    <property type="match status" value="1"/>
</dbReference>
<feature type="DNA-binding region" description="H-T-H motif" evidence="2">
    <location>
        <begin position="29"/>
        <end position="48"/>
    </location>
</feature>
<dbReference type="InterPro" id="IPR050109">
    <property type="entry name" value="HTH-type_TetR-like_transc_reg"/>
</dbReference>
<evidence type="ECO:0000313" key="5">
    <source>
        <dbReference type="Proteomes" id="UP000660680"/>
    </source>
</evidence>
<dbReference type="GO" id="GO:0003700">
    <property type="term" value="F:DNA-binding transcription factor activity"/>
    <property type="evidence" value="ECO:0007669"/>
    <property type="project" value="TreeGrafter"/>
</dbReference>
<keyword evidence="5" id="KW-1185">Reference proteome</keyword>
<feature type="domain" description="HTH tetR-type" evidence="3">
    <location>
        <begin position="6"/>
        <end position="66"/>
    </location>
</feature>
<gene>
    <name evidence="4" type="ORF">GCM10010171_60170</name>
</gene>
<dbReference type="RefSeq" id="WP_189213999.1">
    <property type="nucleotide sequence ID" value="NZ_BMRB01000009.1"/>
</dbReference>
<reference evidence="4" key="1">
    <citation type="journal article" date="2014" name="Int. J. Syst. Evol. Microbiol.">
        <title>Complete genome sequence of Corynebacterium casei LMG S-19264T (=DSM 44701T), isolated from a smear-ripened cheese.</title>
        <authorList>
            <consortium name="US DOE Joint Genome Institute (JGI-PGF)"/>
            <person name="Walter F."/>
            <person name="Albersmeier A."/>
            <person name="Kalinowski J."/>
            <person name="Ruckert C."/>
        </authorList>
    </citation>
    <scope>NUCLEOTIDE SEQUENCE</scope>
    <source>
        <strain evidence="4">JCM 3276</strain>
    </source>
</reference>
<name>A0A918GRJ2_9PSEU</name>
<proteinExistence type="predicted"/>
<dbReference type="InterPro" id="IPR001647">
    <property type="entry name" value="HTH_TetR"/>
</dbReference>
<dbReference type="AlphaFoldDB" id="A0A918GRJ2"/>
<dbReference type="Pfam" id="PF17940">
    <property type="entry name" value="TetR_C_31"/>
    <property type="match status" value="1"/>
</dbReference>
<dbReference type="PROSITE" id="PS50977">
    <property type="entry name" value="HTH_TETR_2"/>
    <property type="match status" value="1"/>
</dbReference>
<dbReference type="InterPro" id="IPR041583">
    <property type="entry name" value="TetR_C_31"/>
</dbReference>
<comment type="caution">
    <text evidence="4">The sequence shown here is derived from an EMBL/GenBank/DDBJ whole genome shotgun (WGS) entry which is preliminary data.</text>
</comment>
<evidence type="ECO:0000256" key="1">
    <source>
        <dbReference type="ARBA" id="ARBA00023125"/>
    </source>
</evidence>
<dbReference type="InterPro" id="IPR009057">
    <property type="entry name" value="Homeodomain-like_sf"/>
</dbReference>
<evidence type="ECO:0000259" key="3">
    <source>
        <dbReference type="PROSITE" id="PS50977"/>
    </source>
</evidence>
<keyword evidence="1 2" id="KW-0238">DNA-binding</keyword>
<reference evidence="4" key="2">
    <citation type="submission" date="2020-09" db="EMBL/GenBank/DDBJ databases">
        <authorList>
            <person name="Sun Q."/>
            <person name="Ohkuma M."/>
        </authorList>
    </citation>
    <scope>NUCLEOTIDE SEQUENCE</scope>
    <source>
        <strain evidence="4">JCM 3276</strain>
    </source>
</reference>
<sequence>MARDPEGRRLRILEAACALIAETGVGALTHRAVAARAGVPVGATTYYFATLDELATSAIAHAAELAAGEARLWQEAIAAAEDVPATVAALIADYLADHRPWSLIEHELYVAAAHRPELRPMAIAWSDGTTAALSPRVGPAAARAVTVFLDGVMLDALVRDAPVDADFLARAVAALMGLD</sequence>